<feature type="compositionally biased region" description="Pro residues" evidence="4">
    <location>
        <begin position="151"/>
        <end position="164"/>
    </location>
</feature>
<protein>
    <recommendedName>
        <fullName evidence="5">HTH luxR-type domain-containing protein</fullName>
    </recommendedName>
</protein>
<dbReference type="InterPro" id="IPR016032">
    <property type="entry name" value="Sig_transdc_resp-reg_C-effctor"/>
</dbReference>
<evidence type="ECO:0000259" key="5">
    <source>
        <dbReference type="PROSITE" id="PS50043"/>
    </source>
</evidence>
<dbReference type="GO" id="GO:0003677">
    <property type="term" value="F:DNA binding"/>
    <property type="evidence" value="ECO:0007669"/>
    <property type="project" value="UniProtKB-KW"/>
</dbReference>
<dbReference type="SMART" id="SM00421">
    <property type="entry name" value="HTH_LUXR"/>
    <property type="match status" value="1"/>
</dbReference>
<dbReference type="AlphaFoldDB" id="A0A9X4XH28"/>
<dbReference type="Gene3D" id="1.10.10.10">
    <property type="entry name" value="Winged helix-like DNA-binding domain superfamily/Winged helix DNA-binding domain"/>
    <property type="match status" value="1"/>
</dbReference>
<proteinExistence type="predicted"/>
<keyword evidence="1" id="KW-0805">Transcription regulation</keyword>
<keyword evidence="2" id="KW-0238">DNA-binding</keyword>
<name>A0A9X4XH28_9BRAD</name>
<dbReference type="GO" id="GO:0006355">
    <property type="term" value="P:regulation of DNA-templated transcription"/>
    <property type="evidence" value="ECO:0007669"/>
    <property type="project" value="InterPro"/>
</dbReference>
<evidence type="ECO:0000256" key="2">
    <source>
        <dbReference type="ARBA" id="ARBA00023125"/>
    </source>
</evidence>
<feature type="domain" description="HTH luxR-type" evidence="5">
    <location>
        <begin position="172"/>
        <end position="237"/>
    </location>
</feature>
<dbReference type="PANTHER" id="PTHR44688:SF16">
    <property type="entry name" value="DNA-BINDING TRANSCRIPTIONAL ACTIVATOR DEVR_DOSR"/>
    <property type="match status" value="1"/>
</dbReference>
<accession>A0A9X4XH28</accession>
<dbReference type="PROSITE" id="PS50043">
    <property type="entry name" value="HTH_LUXR_2"/>
    <property type="match status" value="1"/>
</dbReference>
<dbReference type="InterPro" id="IPR000792">
    <property type="entry name" value="Tscrpt_reg_LuxR_C"/>
</dbReference>
<evidence type="ECO:0000313" key="6">
    <source>
        <dbReference type="EMBL" id="MTW14878.1"/>
    </source>
</evidence>
<dbReference type="PRINTS" id="PR00038">
    <property type="entry name" value="HTHLUXR"/>
</dbReference>
<dbReference type="EMBL" id="WNKV01000001">
    <property type="protein sequence ID" value="MTW14878.1"/>
    <property type="molecule type" value="Genomic_DNA"/>
</dbReference>
<dbReference type="SUPFAM" id="SSF46894">
    <property type="entry name" value="C-terminal effector domain of the bipartite response regulators"/>
    <property type="match status" value="1"/>
</dbReference>
<dbReference type="CDD" id="cd06170">
    <property type="entry name" value="LuxR_C_like"/>
    <property type="match status" value="1"/>
</dbReference>
<dbReference type="RefSeq" id="WP_155478336.1">
    <property type="nucleotide sequence ID" value="NZ_WNKV01000001.1"/>
</dbReference>
<evidence type="ECO:0000256" key="4">
    <source>
        <dbReference type="SAM" id="MobiDB-lite"/>
    </source>
</evidence>
<evidence type="ECO:0000313" key="7">
    <source>
        <dbReference type="Proteomes" id="UP000438991"/>
    </source>
</evidence>
<dbReference type="PANTHER" id="PTHR44688">
    <property type="entry name" value="DNA-BINDING TRANSCRIPTIONAL ACTIVATOR DEVR_DOSR"/>
    <property type="match status" value="1"/>
</dbReference>
<evidence type="ECO:0000256" key="3">
    <source>
        <dbReference type="ARBA" id="ARBA00023163"/>
    </source>
</evidence>
<keyword evidence="3" id="KW-0804">Transcription</keyword>
<dbReference type="InterPro" id="IPR036388">
    <property type="entry name" value="WH-like_DNA-bd_sf"/>
</dbReference>
<dbReference type="Proteomes" id="UP000438991">
    <property type="component" value="Unassembled WGS sequence"/>
</dbReference>
<gene>
    <name evidence="6" type="ORF">GJ689_01420</name>
</gene>
<dbReference type="Pfam" id="PF00196">
    <property type="entry name" value="GerE"/>
    <property type="match status" value="1"/>
</dbReference>
<sequence length="241" mass="25506">MYDLADGMTSSELLPVGIAVVAPDGSVRDENAASRRLAGLAGLRTADRFGRLNYFRACSPEQARSLHDVSDGRQPIFSWVRLCEGGGGLVLVVALPYDREPPSDIVLLHLDVSGLLPSETALALATAAQPGNELDRIVSAIEQTILKSMAPPGPDRSRPAPPSDGGPDDGPGLSNLASLSPRQREVLALIGQGRSNTEIAALLGISMNTTKLHVAAVLRRLRLDNRMQAVALGARLPGRRN</sequence>
<comment type="caution">
    <text evidence="6">The sequence shown here is derived from an EMBL/GenBank/DDBJ whole genome shotgun (WGS) entry which is preliminary data.</text>
</comment>
<reference evidence="6 7" key="1">
    <citation type="submission" date="2019-11" db="EMBL/GenBank/DDBJ databases">
        <title>Whole-genome sequence of Rhodoplanes serenus DSM 18633, type strain.</title>
        <authorList>
            <person name="Kyndt J.A."/>
            <person name="Meyer T.E."/>
        </authorList>
    </citation>
    <scope>NUCLEOTIDE SEQUENCE [LARGE SCALE GENOMIC DNA]</scope>
    <source>
        <strain evidence="6 7">DSM 18633</strain>
    </source>
</reference>
<feature type="region of interest" description="Disordered" evidence="4">
    <location>
        <begin position="148"/>
        <end position="177"/>
    </location>
</feature>
<evidence type="ECO:0000256" key="1">
    <source>
        <dbReference type="ARBA" id="ARBA00023015"/>
    </source>
</evidence>
<organism evidence="6 7">
    <name type="scientific">Rhodoplanes serenus</name>
    <dbReference type="NCBI Taxonomy" id="200615"/>
    <lineage>
        <taxon>Bacteria</taxon>
        <taxon>Pseudomonadati</taxon>
        <taxon>Pseudomonadota</taxon>
        <taxon>Alphaproteobacteria</taxon>
        <taxon>Hyphomicrobiales</taxon>
        <taxon>Nitrobacteraceae</taxon>
        <taxon>Rhodoplanes</taxon>
    </lineage>
</organism>